<dbReference type="RefSeq" id="WP_406651334.1">
    <property type="nucleotide sequence ID" value="NZ_CP123586.1"/>
</dbReference>
<dbReference type="EMBL" id="CP123586">
    <property type="protein sequence ID" value="WZK91361.1"/>
    <property type="molecule type" value="Genomic_DNA"/>
</dbReference>
<evidence type="ECO:0000313" key="3">
    <source>
        <dbReference type="Proteomes" id="UP001623232"/>
    </source>
</evidence>
<feature type="domain" description="Peptidoglycan binding-like" evidence="1">
    <location>
        <begin position="198"/>
        <end position="252"/>
    </location>
</feature>
<dbReference type="Pfam" id="PF01471">
    <property type="entry name" value="PG_binding_1"/>
    <property type="match status" value="1"/>
</dbReference>
<dbReference type="InterPro" id="IPR036366">
    <property type="entry name" value="PGBDSf"/>
</dbReference>
<name>A0ABZ2XZ29_9RHOB</name>
<organism evidence="2 3">
    <name type="scientific">Aliisedimentitalea scapharcae</name>
    <dbReference type="NCBI Taxonomy" id="1524259"/>
    <lineage>
        <taxon>Bacteria</taxon>
        <taxon>Pseudomonadati</taxon>
        <taxon>Pseudomonadota</taxon>
        <taxon>Alphaproteobacteria</taxon>
        <taxon>Rhodobacterales</taxon>
        <taxon>Roseobacteraceae</taxon>
        <taxon>Aliisedimentitalea</taxon>
    </lineage>
</organism>
<keyword evidence="3" id="KW-1185">Reference proteome</keyword>
<dbReference type="SUPFAM" id="SSF47090">
    <property type="entry name" value="PGBD-like"/>
    <property type="match status" value="1"/>
</dbReference>
<geneLocation type="plasmid" evidence="2 3">
    <name>unnamed2</name>
</geneLocation>
<dbReference type="Proteomes" id="UP001623232">
    <property type="component" value="Plasmid unnamed2"/>
</dbReference>
<evidence type="ECO:0000313" key="2">
    <source>
        <dbReference type="EMBL" id="WZK91361.1"/>
    </source>
</evidence>
<gene>
    <name evidence="2" type="ORF">QEZ52_22440</name>
</gene>
<accession>A0ABZ2XZ29</accession>
<evidence type="ECO:0000259" key="1">
    <source>
        <dbReference type="Pfam" id="PF01471"/>
    </source>
</evidence>
<dbReference type="InterPro" id="IPR002477">
    <property type="entry name" value="Peptidoglycan-bd-like"/>
</dbReference>
<dbReference type="InterPro" id="IPR036365">
    <property type="entry name" value="PGBD-like_sf"/>
</dbReference>
<reference evidence="2 3" key="1">
    <citation type="submission" date="2023-04" db="EMBL/GenBank/DDBJ databases">
        <title>Complete genome sequence of Alisedimentitalea scapharcae.</title>
        <authorList>
            <person name="Rong J.-C."/>
            <person name="Yi M.-L."/>
            <person name="Zhao Q."/>
        </authorList>
    </citation>
    <scope>NUCLEOTIDE SEQUENCE [LARGE SCALE GENOMIC DNA]</scope>
    <source>
        <strain evidence="2 3">KCTC 42119</strain>
        <plasmid evidence="2 3">unnamed2</plasmid>
    </source>
</reference>
<sequence>MQRLLDRILQQYPTSDLAVAILLRDTIDGVDLAEFDRLISNTTGSGIGQRAGSQADLPTTEATRANIGTCIAAGIGLLPTQPITIRVELNAEGHVTGIPDLVEPKEPDFFARSLFLASVAAIDGCAPYPINLMGRRFDADIAIDGSVSLVASVGAEVLHTPAQTPDAGQDVTAKPISPRSLFLPSSDQTEEDLELDKPAIRDIQARLVVLGFDPKGIDGVIGRGARTALKDWQASQGAQANGFLNKELLDTLKGQSHEALETWLLDPANEIAYNPPPPMPIGPDNMPGTWQFTSNCGSKSRLGWMKVTGALSIAHTKGGRYVGRARTSQGVNGTFSGRLSDRRISGEIDWGFLVGRVKIRGTVAEQKLVIVGRDANGCSFYAAKSQR</sequence>
<protein>
    <submittedName>
        <fullName evidence="2">Peptidoglycan-binding domain-containing protein</fullName>
    </submittedName>
</protein>
<keyword evidence="2" id="KW-0614">Plasmid</keyword>
<proteinExistence type="predicted"/>
<dbReference type="Gene3D" id="1.10.101.10">
    <property type="entry name" value="PGBD-like superfamily/PGBD"/>
    <property type="match status" value="1"/>
</dbReference>